<organism evidence="2">
    <name type="scientific">Ixodes ricinus</name>
    <name type="common">Common tick</name>
    <name type="synonym">Acarus ricinus</name>
    <dbReference type="NCBI Taxonomy" id="34613"/>
    <lineage>
        <taxon>Eukaryota</taxon>
        <taxon>Metazoa</taxon>
        <taxon>Ecdysozoa</taxon>
        <taxon>Arthropoda</taxon>
        <taxon>Chelicerata</taxon>
        <taxon>Arachnida</taxon>
        <taxon>Acari</taxon>
        <taxon>Parasitiformes</taxon>
        <taxon>Ixodida</taxon>
        <taxon>Ixodoidea</taxon>
        <taxon>Ixodidae</taxon>
        <taxon>Ixodinae</taxon>
        <taxon>Ixodes</taxon>
    </lineage>
</organism>
<name>A0A6B0U0Z4_IXORI</name>
<reference evidence="2" key="1">
    <citation type="submission" date="2019-12" db="EMBL/GenBank/DDBJ databases">
        <title>An insight into the sialome of adult female Ixodes ricinus ticks feeding for 6 days.</title>
        <authorList>
            <person name="Perner J."/>
            <person name="Ribeiro J.M.C."/>
        </authorList>
    </citation>
    <scope>NUCLEOTIDE SEQUENCE</scope>
    <source>
        <strain evidence="2">Semi-engorged</strain>
        <tissue evidence="2">Salivary glands</tissue>
    </source>
</reference>
<dbReference type="AlphaFoldDB" id="A0A6B0U0Z4"/>
<proteinExistence type="predicted"/>
<sequence>MCTAFFGRHFFLFVLLSLDFPWPPVSPCVLTHPACNNVARSHNFSNSELLVPLGSSALSSPYQHLCFPCFRRSCGFLR</sequence>
<evidence type="ECO:0000256" key="1">
    <source>
        <dbReference type="SAM" id="SignalP"/>
    </source>
</evidence>
<dbReference type="EMBL" id="GIFC01001888">
    <property type="protein sequence ID" value="MXU83971.1"/>
    <property type="molecule type" value="Transcribed_RNA"/>
</dbReference>
<feature type="signal peptide" evidence="1">
    <location>
        <begin position="1"/>
        <end position="27"/>
    </location>
</feature>
<accession>A0A6B0U0Z4</accession>
<feature type="chain" id="PRO_5025686293" evidence="1">
    <location>
        <begin position="28"/>
        <end position="78"/>
    </location>
</feature>
<keyword evidence="1" id="KW-0732">Signal</keyword>
<evidence type="ECO:0000313" key="2">
    <source>
        <dbReference type="EMBL" id="MXU83971.1"/>
    </source>
</evidence>
<protein>
    <submittedName>
        <fullName evidence="2">Putative secreted protein</fullName>
    </submittedName>
</protein>